<evidence type="ECO:0000256" key="1">
    <source>
        <dbReference type="SAM" id="Coils"/>
    </source>
</evidence>
<sequence>MIRNIRLAVSLLVMSATSAYAQSDAHLLEHIPSSNSKKLSEIMADKLGRPVSVQRVSDSDLFSVVFADKVYFTDAGGNVLINGDIVTLSDNVLVSDVIKAEIRLLYEQQLKLKKAKLPSLDSFLTSDYVEPTVLKSPSQPFLHKDNRPQSISKSDRIATKAVTSKDVAPTMELSSDALTKQISRASKQREQLAGERQCLQKMASANSFKELYNIFYHMGKQEKVTCGKAYAASKVPFLKNDSFIVYKAENEQDTITMFSDYTCHICVDNHKNIETLNAQGITVRVAPFGRGEYKNVIMKPNGEYAYGEGYSVLGKNYNALACGTDDPVERKALFSELINNAHKYKYDLLPLAKTAPIGGSCTAHLMRNKLEMDLFTARGTPLYVFSDGSTVRGGMSASEILSHLPSQEL</sequence>
<organism evidence="3 4">
    <name type="scientific">Vibrio nigripulchritudo SOn1</name>
    <dbReference type="NCBI Taxonomy" id="1238450"/>
    <lineage>
        <taxon>Bacteria</taxon>
        <taxon>Pseudomonadati</taxon>
        <taxon>Pseudomonadota</taxon>
        <taxon>Gammaproteobacteria</taxon>
        <taxon>Vibrionales</taxon>
        <taxon>Vibrionaceae</taxon>
        <taxon>Vibrio</taxon>
    </lineage>
</organism>
<evidence type="ECO:0000256" key="2">
    <source>
        <dbReference type="SAM" id="SignalP"/>
    </source>
</evidence>
<keyword evidence="1" id="KW-0175">Coiled coil</keyword>
<proteinExistence type="predicted"/>
<keyword evidence="2" id="KW-0732">Signal</keyword>
<dbReference type="PANTHER" id="PTHR35272:SF3">
    <property type="entry name" value="THIOL:DISULFIDE INTERCHANGE PROTEIN DSBC"/>
    <property type="match status" value="1"/>
</dbReference>
<accession>A0AAV2VQ92</accession>
<comment type="caution">
    <text evidence="3">The sequence shown here is derived from an EMBL/GenBank/DDBJ whole genome shotgun (WGS) entry which is preliminary data.</text>
</comment>
<reference evidence="3 4" key="1">
    <citation type="journal article" date="2013" name="ISME J.">
        <title>Comparative genomics of pathogenic lineages of Vibrio nigripulchritudo identifies virulence-associated traits.</title>
        <authorList>
            <person name="Goudenege D."/>
            <person name="Labreuche Y."/>
            <person name="Krin E."/>
            <person name="Ansquer D."/>
            <person name="Mangenot S."/>
            <person name="Calteau A."/>
            <person name="Medigue C."/>
            <person name="Mazel D."/>
            <person name="Polz M.F."/>
            <person name="Le Roux F."/>
        </authorList>
    </citation>
    <scope>NUCLEOTIDE SEQUENCE [LARGE SCALE GENOMIC DNA]</scope>
    <source>
        <strain evidence="3 4">SOn1</strain>
    </source>
</reference>
<feature type="chain" id="PRO_5043718884" evidence="2">
    <location>
        <begin position="22"/>
        <end position="409"/>
    </location>
</feature>
<dbReference type="AlphaFoldDB" id="A0AAV2VQ92"/>
<dbReference type="InterPro" id="IPR051470">
    <property type="entry name" value="Thiol:disulfide_interchange"/>
</dbReference>
<feature type="coiled-coil region" evidence="1">
    <location>
        <begin position="175"/>
        <end position="202"/>
    </location>
</feature>
<name>A0AAV2VQ92_9VIBR</name>
<dbReference type="Gene3D" id="3.40.30.10">
    <property type="entry name" value="Glutaredoxin"/>
    <property type="match status" value="1"/>
</dbReference>
<dbReference type="EMBL" id="CAOF01000101">
    <property type="protein sequence ID" value="CCO46831.1"/>
    <property type="molecule type" value="Genomic_DNA"/>
</dbReference>
<dbReference type="Proteomes" id="UP000018211">
    <property type="component" value="Unassembled WGS sequence"/>
</dbReference>
<protein>
    <submittedName>
        <fullName evidence="3">Uncharacterized protein</fullName>
    </submittedName>
</protein>
<dbReference type="InterPro" id="IPR036249">
    <property type="entry name" value="Thioredoxin-like_sf"/>
</dbReference>
<dbReference type="SUPFAM" id="SSF52833">
    <property type="entry name" value="Thioredoxin-like"/>
    <property type="match status" value="1"/>
</dbReference>
<gene>
    <name evidence="3" type="ORF">VIBNISOn1_190050</name>
</gene>
<evidence type="ECO:0000313" key="4">
    <source>
        <dbReference type="Proteomes" id="UP000018211"/>
    </source>
</evidence>
<feature type="signal peptide" evidence="2">
    <location>
        <begin position="1"/>
        <end position="21"/>
    </location>
</feature>
<dbReference type="PANTHER" id="PTHR35272">
    <property type="entry name" value="THIOL:DISULFIDE INTERCHANGE PROTEIN DSBC-RELATED"/>
    <property type="match status" value="1"/>
</dbReference>
<evidence type="ECO:0000313" key="3">
    <source>
        <dbReference type="EMBL" id="CCO46831.1"/>
    </source>
</evidence>